<sequence>MPSMLKVIVPFVSLALMASTAEAQQQRRPDPGCGRDVSRFCRAVMNESDGVILNCLQQHRAKLSAKCAKVLADHGQ</sequence>
<gene>
    <name evidence="2" type="ORF">BJ125_14715</name>
    <name evidence="3" type="ORF">SAMN05892882_14715</name>
</gene>
<organism evidence="3 4">
    <name type="scientific">Rhodopseudomonas pentothenatexigens</name>
    <dbReference type="NCBI Taxonomy" id="999699"/>
    <lineage>
        <taxon>Bacteria</taxon>
        <taxon>Pseudomonadati</taxon>
        <taxon>Pseudomonadota</taxon>
        <taxon>Alphaproteobacteria</taxon>
        <taxon>Hyphomicrobiales</taxon>
        <taxon>Nitrobacteraceae</taxon>
        <taxon>Rhodopseudomonas</taxon>
    </lineage>
</organism>
<evidence type="ECO:0000313" key="4">
    <source>
        <dbReference type="Proteomes" id="UP000252631"/>
    </source>
</evidence>
<evidence type="ECO:0008006" key="6">
    <source>
        <dbReference type="Google" id="ProtNLM"/>
    </source>
</evidence>
<dbReference type="AlphaFoldDB" id="A0A336JW38"/>
<keyword evidence="5" id="KW-1185">Reference proteome</keyword>
<proteinExistence type="predicted"/>
<name>A0A336JW38_9BRAD</name>
<dbReference type="EMBL" id="UFQQ01000047">
    <property type="protein sequence ID" value="SSW93672.1"/>
    <property type="molecule type" value="Genomic_DNA"/>
</dbReference>
<evidence type="ECO:0000313" key="2">
    <source>
        <dbReference type="EMBL" id="RED21552.1"/>
    </source>
</evidence>
<evidence type="ECO:0000256" key="1">
    <source>
        <dbReference type="SAM" id="SignalP"/>
    </source>
</evidence>
<dbReference type="Pfam" id="PF00839">
    <property type="entry name" value="Cys_rich_FGFR"/>
    <property type="match status" value="1"/>
</dbReference>
<reference evidence="3 4" key="1">
    <citation type="submission" date="2017-08" db="EMBL/GenBank/DDBJ databases">
        <authorList>
            <person name="de Groot N.N."/>
        </authorList>
    </citation>
    <scope>NUCLEOTIDE SEQUENCE [LARGE SCALE GENOMIC DNA]</scope>
    <source>
        <strain evidence="3 4">JA575</strain>
    </source>
</reference>
<protein>
    <recommendedName>
        <fullName evidence="6">Cysteine rich repeat-containing protein</fullName>
    </recommendedName>
</protein>
<dbReference type="Proteomes" id="UP000256343">
    <property type="component" value="Unassembled WGS sequence"/>
</dbReference>
<accession>A0A336JW38</accession>
<reference evidence="2 5" key="2">
    <citation type="submission" date="2018-07" db="EMBL/GenBank/DDBJ databases">
        <title>Genomic Encyclopedia of Archaeal and Bacterial Type Strains, Phase II (KMG-II): from individual species to whole genera.</title>
        <authorList>
            <person name="Goeker M."/>
        </authorList>
    </citation>
    <scope>NUCLEOTIDE SEQUENCE [LARGE SCALE GENOMIC DNA]</scope>
    <source>
        <strain evidence="2 5">JA575</strain>
    </source>
</reference>
<evidence type="ECO:0000313" key="5">
    <source>
        <dbReference type="Proteomes" id="UP000256343"/>
    </source>
</evidence>
<dbReference type="Proteomes" id="UP000252631">
    <property type="component" value="Unassembled WGS sequence"/>
</dbReference>
<dbReference type="InterPro" id="IPR001893">
    <property type="entry name" value="Cys-rich_GLG1_repeat"/>
</dbReference>
<evidence type="ECO:0000313" key="3">
    <source>
        <dbReference type="EMBL" id="SSW93672.1"/>
    </source>
</evidence>
<feature type="chain" id="PRO_5016257421" description="Cysteine rich repeat-containing protein" evidence="1">
    <location>
        <begin position="24"/>
        <end position="76"/>
    </location>
</feature>
<keyword evidence="1" id="KW-0732">Signal</keyword>
<dbReference type="GO" id="GO:0016020">
    <property type="term" value="C:membrane"/>
    <property type="evidence" value="ECO:0007669"/>
    <property type="project" value="InterPro"/>
</dbReference>
<feature type="signal peptide" evidence="1">
    <location>
        <begin position="1"/>
        <end position="23"/>
    </location>
</feature>
<dbReference type="EMBL" id="QRDT01000047">
    <property type="protein sequence ID" value="RED21552.1"/>
    <property type="molecule type" value="Genomic_DNA"/>
</dbReference>